<dbReference type="InterPro" id="IPR025948">
    <property type="entry name" value="HTH-like_dom"/>
</dbReference>
<dbReference type="EMBL" id="QUBQ01000015">
    <property type="protein sequence ID" value="REK68801.1"/>
    <property type="molecule type" value="Genomic_DNA"/>
</dbReference>
<dbReference type="Pfam" id="PF13276">
    <property type="entry name" value="HTH_21"/>
    <property type="match status" value="1"/>
</dbReference>
<dbReference type="GO" id="GO:0003676">
    <property type="term" value="F:nucleic acid binding"/>
    <property type="evidence" value="ECO:0007669"/>
    <property type="project" value="InterPro"/>
</dbReference>
<dbReference type="Pfam" id="PF13333">
    <property type="entry name" value="rve_2"/>
    <property type="match status" value="1"/>
</dbReference>
<proteinExistence type="predicted"/>
<organism evidence="3 4">
    <name type="scientific">Paenibacillus paeoniae</name>
    <dbReference type="NCBI Taxonomy" id="2292705"/>
    <lineage>
        <taxon>Bacteria</taxon>
        <taxon>Bacillati</taxon>
        <taxon>Bacillota</taxon>
        <taxon>Bacilli</taxon>
        <taxon>Bacillales</taxon>
        <taxon>Paenibacillaceae</taxon>
        <taxon>Paenibacillus</taxon>
    </lineage>
</organism>
<dbReference type="InterPro" id="IPR048020">
    <property type="entry name" value="Transpos_IS3"/>
</dbReference>
<reference evidence="3 4" key="1">
    <citation type="submission" date="2018-08" db="EMBL/GenBank/DDBJ databases">
        <title>Paenibacillus sp. M4BSY-1, whole genome shotgun sequence.</title>
        <authorList>
            <person name="Tuo L."/>
        </authorList>
    </citation>
    <scope>NUCLEOTIDE SEQUENCE [LARGE SCALE GENOMIC DNA]</scope>
    <source>
        <strain evidence="3 4">M4BSY-1</strain>
    </source>
</reference>
<evidence type="ECO:0000259" key="2">
    <source>
        <dbReference type="PROSITE" id="PS50994"/>
    </source>
</evidence>
<gene>
    <name evidence="3" type="ORF">DX130_26120</name>
</gene>
<dbReference type="Proteomes" id="UP000261905">
    <property type="component" value="Unassembled WGS sequence"/>
</dbReference>
<dbReference type="PANTHER" id="PTHR46889">
    <property type="entry name" value="TRANSPOSASE INSF FOR INSERTION SEQUENCE IS3B-RELATED"/>
    <property type="match status" value="1"/>
</dbReference>
<evidence type="ECO:0000313" key="3">
    <source>
        <dbReference type="EMBL" id="REK68801.1"/>
    </source>
</evidence>
<name>A0A371NYW6_9BACL</name>
<dbReference type="PANTHER" id="PTHR46889:SF4">
    <property type="entry name" value="TRANSPOSASE INSO FOR INSERTION SEQUENCE ELEMENT IS911B-RELATED"/>
    <property type="match status" value="1"/>
</dbReference>
<dbReference type="Gene3D" id="3.30.420.10">
    <property type="entry name" value="Ribonuclease H-like superfamily/Ribonuclease H"/>
    <property type="match status" value="1"/>
</dbReference>
<dbReference type="PROSITE" id="PS50994">
    <property type="entry name" value="INTEGRASE"/>
    <property type="match status" value="1"/>
</dbReference>
<sequence length="278" mass="32159">MEKMCSTLGVSKSGYYKWVQEQNNENSYQKRRKALLARIKWLFVDTHQRYGSPKITHLLRREGWKVSERLVGKIMGEHGLRSCVSKKFRVATTDSNHSDPIAPNVLNQNFKTTAPNKVWVTDITYIPCREGRLYLASVLDLFTRKIIGWKLADRMTTDVVLSALDDAYASEKPAKGLIHHSDRGSQYASGEYRARLKTYKMKASMSRKGNCYDNACIESFHSVLKKEFIYCTTFRTKAQAQQGVFEYIELFYNRKRIHGSLGYLSPVRFEEAYYKTIA</sequence>
<feature type="domain" description="Integrase catalytic" evidence="2">
    <location>
        <begin position="111"/>
        <end position="274"/>
    </location>
</feature>
<dbReference type="InterPro" id="IPR012337">
    <property type="entry name" value="RNaseH-like_sf"/>
</dbReference>
<evidence type="ECO:0000313" key="4">
    <source>
        <dbReference type="Proteomes" id="UP000261905"/>
    </source>
</evidence>
<dbReference type="InterPro" id="IPR036397">
    <property type="entry name" value="RNaseH_sf"/>
</dbReference>
<comment type="function">
    <text evidence="1">Involved in the transposition of the insertion sequence.</text>
</comment>
<dbReference type="Pfam" id="PF00665">
    <property type="entry name" value="rve"/>
    <property type="match status" value="1"/>
</dbReference>
<protein>
    <submittedName>
        <fullName evidence="3">IS3 family transposase</fullName>
    </submittedName>
</protein>
<dbReference type="InterPro" id="IPR050900">
    <property type="entry name" value="Transposase_IS3/IS150/IS904"/>
</dbReference>
<comment type="caution">
    <text evidence="3">The sequence shown here is derived from an EMBL/GenBank/DDBJ whole genome shotgun (WGS) entry which is preliminary data.</text>
</comment>
<dbReference type="GO" id="GO:0015074">
    <property type="term" value="P:DNA integration"/>
    <property type="evidence" value="ECO:0007669"/>
    <property type="project" value="InterPro"/>
</dbReference>
<dbReference type="SUPFAM" id="SSF53098">
    <property type="entry name" value="Ribonuclease H-like"/>
    <property type="match status" value="1"/>
</dbReference>
<evidence type="ECO:0000256" key="1">
    <source>
        <dbReference type="ARBA" id="ARBA00002286"/>
    </source>
</evidence>
<keyword evidence="4" id="KW-1185">Reference proteome</keyword>
<dbReference type="AlphaFoldDB" id="A0A371NYW6"/>
<dbReference type="NCBIfam" id="NF033516">
    <property type="entry name" value="transpos_IS3"/>
    <property type="match status" value="1"/>
</dbReference>
<dbReference type="InterPro" id="IPR001584">
    <property type="entry name" value="Integrase_cat-core"/>
</dbReference>
<accession>A0A371NYW6</accession>